<comment type="pathway">
    <text evidence="3">Cofactor biosynthesis; adenosylcobalamin biosynthesis.</text>
</comment>
<dbReference type="PANTHER" id="PTHR42885:SF1">
    <property type="entry name" value="THREONINE-PHOSPHATE DECARBOXYLASE"/>
    <property type="match status" value="1"/>
</dbReference>
<evidence type="ECO:0000256" key="8">
    <source>
        <dbReference type="ARBA" id="ARBA00029996"/>
    </source>
</evidence>
<dbReference type="EMBL" id="SOZD01000004">
    <property type="protein sequence ID" value="TFF21760.1"/>
    <property type="molecule type" value="Genomic_DNA"/>
</dbReference>
<dbReference type="UniPathway" id="UPA00148"/>
<dbReference type="PANTHER" id="PTHR42885">
    <property type="entry name" value="HISTIDINOL-PHOSPHATE AMINOTRANSFERASE-RELATED"/>
    <property type="match status" value="1"/>
</dbReference>
<protein>
    <recommendedName>
        <fullName evidence="4">threonine-phosphate decarboxylase</fullName>
        <ecNumber evidence="4">4.1.1.81</ecNumber>
    </recommendedName>
    <alternativeName>
        <fullName evidence="8">L-threonine-O-3-phosphate decarboxylase</fullName>
    </alternativeName>
</protein>
<keyword evidence="12" id="KW-1185">Reference proteome</keyword>
<dbReference type="GO" id="GO:0030170">
    <property type="term" value="F:pyridoxal phosphate binding"/>
    <property type="evidence" value="ECO:0007669"/>
    <property type="project" value="InterPro"/>
</dbReference>
<gene>
    <name evidence="11" type="ORF">E3C22_13830</name>
</gene>
<dbReference type="GO" id="GO:0048472">
    <property type="term" value="F:threonine-phosphate decarboxylase activity"/>
    <property type="evidence" value="ECO:0007669"/>
    <property type="project" value="UniProtKB-EC"/>
</dbReference>
<comment type="catalytic activity">
    <reaction evidence="9">
        <text>O-phospho-L-threonine + H(+) = (R)-1-aminopropan-2-yl phosphate + CO2</text>
        <dbReference type="Rhea" id="RHEA:11492"/>
        <dbReference type="ChEBI" id="CHEBI:15378"/>
        <dbReference type="ChEBI" id="CHEBI:16526"/>
        <dbReference type="ChEBI" id="CHEBI:58563"/>
        <dbReference type="ChEBI" id="CHEBI:58675"/>
        <dbReference type="EC" id="4.1.1.81"/>
    </reaction>
</comment>
<dbReference type="NCBIfam" id="TIGR01140">
    <property type="entry name" value="L_thr_O3P_dcar"/>
    <property type="match status" value="1"/>
</dbReference>
<accession>A0A4Y8RHZ6</accession>
<evidence type="ECO:0000256" key="2">
    <source>
        <dbReference type="ARBA" id="ARBA00003444"/>
    </source>
</evidence>
<evidence type="ECO:0000256" key="3">
    <source>
        <dbReference type="ARBA" id="ARBA00004953"/>
    </source>
</evidence>
<keyword evidence="7 11" id="KW-0456">Lyase</keyword>
<proteinExistence type="predicted"/>
<dbReference type="Pfam" id="PF00155">
    <property type="entry name" value="Aminotran_1_2"/>
    <property type="match status" value="1"/>
</dbReference>
<keyword evidence="5" id="KW-0169">Cobalamin biosynthesis</keyword>
<dbReference type="OrthoDB" id="9799304at2"/>
<comment type="function">
    <text evidence="2">Decarboxylates L-threonine-O-3-phosphate to yield (R)-1-amino-2-propanol O-2-phosphate, the precursor for the linkage between the nucleotide loop and the corrin ring in cobalamin.</text>
</comment>
<dbReference type="Gene3D" id="3.90.1150.10">
    <property type="entry name" value="Aspartate Aminotransferase, domain 1"/>
    <property type="match status" value="1"/>
</dbReference>
<dbReference type="InterPro" id="IPR015422">
    <property type="entry name" value="PyrdxlP-dep_Trfase_small"/>
</dbReference>
<evidence type="ECO:0000256" key="7">
    <source>
        <dbReference type="ARBA" id="ARBA00023239"/>
    </source>
</evidence>
<dbReference type="AlphaFoldDB" id="A0A4Y8RHZ6"/>
<evidence type="ECO:0000256" key="4">
    <source>
        <dbReference type="ARBA" id="ARBA00012285"/>
    </source>
</evidence>
<dbReference type="CDD" id="cd00609">
    <property type="entry name" value="AAT_like"/>
    <property type="match status" value="1"/>
</dbReference>
<feature type="domain" description="Aminotransferase class I/classII large" evidence="10">
    <location>
        <begin position="71"/>
        <end position="313"/>
    </location>
</feature>
<dbReference type="InterPro" id="IPR015424">
    <property type="entry name" value="PyrdxlP-dep_Trfase"/>
</dbReference>
<comment type="caution">
    <text evidence="11">The sequence shown here is derived from an EMBL/GenBank/DDBJ whole genome shotgun (WGS) entry which is preliminary data.</text>
</comment>
<evidence type="ECO:0000256" key="1">
    <source>
        <dbReference type="ARBA" id="ARBA00001933"/>
    </source>
</evidence>
<dbReference type="Gene3D" id="3.40.640.10">
    <property type="entry name" value="Type I PLP-dependent aspartate aminotransferase-like (Major domain)"/>
    <property type="match status" value="1"/>
</dbReference>
<sequence>MREAYTHGGGLGLAIARFGGARAGWLDLSTGINPSPVPLPELSPDVWTRLPEDGLMAAAIAAARSAYAAPAKAGIVAAPGSQALISLLPFLLPQTDVAILEPTYGEHRAAFAAAGHRVHAIASLDEMPARAGVAVVVNPNNPDGRQTSLESLAGLQEEMRRRGGLLVVDEAFADAEPALSVAPKAGTESLLVHRSFGKFFGLAGVRLGFALTTPVLAETLAARLGPWAVSGPALAIGAAVLASSETWSKVAGEVAAQAARRDEVLQGAGLTIHGATPLFATVETQDAAALFEALCRRHVLTRPFDYRPDWLRFGNVKGAAEASRLSKALAEALSDTAKGNEA</sequence>
<evidence type="ECO:0000256" key="9">
    <source>
        <dbReference type="ARBA" id="ARBA00048531"/>
    </source>
</evidence>
<name>A0A4Y8RHZ6_9HYPH</name>
<dbReference type="EC" id="4.1.1.81" evidence="4"/>
<reference evidence="11 12" key="1">
    <citation type="submission" date="2019-03" db="EMBL/GenBank/DDBJ databases">
        <title>Jiella endophytica sp. nov., a novel endophytic bacterium isolated from root of Ficus microcarpa Linn. f.</title>
        <authorList>
            <person name="Tuo L."/>
        </authorList>
    </citation>
    <scope>NUCLEOTIDE SEQUENCE [LARGE SCALE GENOMIC DNA]</scope>
    <source>
        <strain evidence="11 12">CBS5Q-3</strain>
    </source>
</reference>
<evidence type="ECO:0000256" key="6">
    <source>
        <dbReference type="ARBA" id="ARBA00022898"/>
    </source>
</evidence>
<dbReference type="InterPro" id="IPR015421">
    <property type="entry name" value="PyrdxlP-dep_Trfase_major"/>
</dbReference>
<evidence type="ECO:0000313" key="12">
    <source>
        <dbReference type="Proteomes" id="UP000298179"/>
    </source>
</evidence>
<organism evidence="11 12">
    <name type="scientific">Jiella endophytica</name>
    <dbReference type="NCBI Taxonomy" id="2558362"/>
    <lineage>
        <taxon>Bacteria</taxon>
        <taxon>Pseudomonadati</taxon>
        <taxon>Pseudomonadota</taxon>
        <taxon>Alphaproteobacteria</taxon>
        <taxon>Hyphomicrobiales</taxon>
        <taxon>Aurantimonadaceae</taxon>
        <taxon>Jiella</taxon>
    </lineage>
</organism>
<dbReference type="RefSeq" id="WP_134762643.1">
    <property type="nucleotide sequence ID" value="NZ_SOZD01000004.1"/>
</dbReference>
<dbReference type="SUPFAM" id="SSF53383">
    <property type="entry name" value="PLP-dependent transferases"/>
    <property type="match status" value="1"/>
</dbReference>
<keyword evidence="6" id="KW-0663">Pyridoxal phosphate</keyword>
<comment type="cofactor">
    <cofactor evidence="1">
        <name>pyridoxal 5'-phosphate</name>
        <dbReference type="ChEBI" id="CHEBI:597326"/>
    </cofactor>
</comment>
<evidence type="ECO:0000259" key="10">
    <source>
        <dbReference type="Pfam" id="PF00155"/>
    </source>
</evidence>
<dbReference type="GO" id="GO:0009236">
    <property type="term" value="P:cobalamin biosynthetic process"/>
    <property type="evidence" value="ECO:0007669"/>
    <property type="project" value="UniProtKB-UniPathway"/>
</dbReference>
<dbReference type="InterPro" id="IPR005860">
    <property type="entry name" value="CobD"/>
</dbReference>
<evidence type="ECO:0000313" key="11">
    <source>
        <dbReference type="EMBL" id="TFF21760.1"/>
    </source>
</evidence>
<dbReference type="Proteomes" id="UP000298179">
    <property type="component" value="Unassembled WGS sequence"/>
</dbReference>
<dbReference type="InterPro" id="IPR004839">
    <property type="entry name" value="Aminotransferase_I/II_large"/>
</dbReference>
<evidence type="ECO:0000256" key="5">
    <source>
        <dbReference type="ARBA" id="ARBA00022573"/>
    </source>
</evidence>